<accession>A0A6A6VYQ5</accession>
<reference evidence="2" key="1">
    <citation type="journal article" date="2020" name="Stud. Mycol.">
        <title>101 Dothideomycetes genomes: a test case for predicting lifestyles and emergence of pathogens.</title>
        <authorList>
            <person name="Haridas S."/>
            <person name="Albert R."/>
            <person name="Binder M."/>
            <person name="Bloem J."/>
            <person name="Labutti K."/>
            <person name="Salamov A."/>
            <person name="Andreopoulos B."/>
            <person name="Baker S."/>
            <person name="Barry K."/>
            <person name="Bills G."/>
            <person name="Bluhm B."/>
            <person name="Cannon C."/>
            <person name="Castanera R."/>
            <person name="Culley D."/>
            <person name="Daum C."/>
            <person name="Ezra D."/>
            <person name="Gonzalez J."/>
            <person name="Henrissat B."/>
            <person name="Kuo A."/>
            <person name="Liang C."/>
            <person name="Lipzen A."/>
            <person name="Lutzoni F."/>
            <person name="Magnuson J."/>
            <person name="Mondo S."/>
            <person name="Nolan M."/>
            <person name="Ohm R."/>
            <person name="Pangilinan J."/>
            <person name="Park H.-J."/>
            <person name="Ramirez L."/>
            <person name="Alfaro M."/>
            <person name="Sun H."/>
            <person name="Tritt A."/>
            <person name="Yoshinaga Y."/>
            <person name="Zwiers L.-H."/>
            <person name="Turgeon B."/>
            <person name="Goodwin S."/>
            <person name="Spatafora J."/>
            <person name="Crous P."/>
            <person name="Grigoriev I."/>
        </authorList>
    </citation>
    <scope>NUCLEOTIDE SEQUENCE</scope>
    <source>
        <strain evidence="2">CBS 121739</strain>
    </source>
</reference>
<sequence length="317" mass="35061">MLPWCILLMAVVPVVADPLATTYAIHSSCSPYPAVLQAVTEAIKMASLASQHLEAEDDWEKYDTFGLGAAFRLVWNIADRDDYEVALDQVSTIFGSIAETRPGDSFSGADIHIYCDNDERWKLAKDRTALGPLMQGDPAPLPNSREHPDQQIWVDNTSGVYHIGIPACFYDTTAVTYTKAIRSPFHSRPPARRAAITICNDGLKRYSTLDGYIDIKTGIDLSKIGVGAVSVFLSHTILHELTHTLPYEVNDDEDNPYGWEHSIQKHTDAALDNADNYAYFGALALLFEKGYMLTPDAIGAEMGVLVQRPRERNLSPV</sequence>
<evidence type="ECO:0000313" key="2">
    <source>
        <dbReference type="EMBL" id="KAF2754874.1"/>
    </source>
</evidence>
<proteinExistence type="predicted"/>
<dbReference type="RefSeq" id="XP_033597325.1">
    <property type="nucleotide sequence ID" value="XM_033748468.1"/>
</dbReference>
<dbReference type="GO" id="GO:0008237">
    <property type="term" value="F:metallopeptidase activity"/>
    <property type="evidence" value="ECO:0007669"/>
    <property type="project" value="InterPro"/>
</dbReference>
<gene>
    <name evidence="2" type="ORF">EJ05DRAFT_513790</name>
</gene>
<organism evidence="2 3">
    <name type="scientific">Pseudovirgaria hyperparasitica</name>
    <dbReference type="NCBI Taxonomy" id="470096"/>
    <lineage>
        <taxon>Eukaryota</taxon>
        <taxon>Fungi</taxon>
        <taxon>Dikarya</taxon>
        <taxon>Ascomycota</taxon>
        <taxon>Pezizomycotina</taxon>
        <taxon>Dothideomycetes</taxon>
        <taxon>Dothideomycetes incertae sedis</taxon>
        <taxon>Acrospermales</taxon>
        <taxon>Acrospermaceae</taxon>
        <taxon>Pseudovirgaria</taxon>
    </lineage>
</organism>
<dbReference type="Proteomes" id="UP000799437">
    <property type="component" value="Unassembled WGS sequence"/>
</dbReference>
<feature type="signal peptide" evidence="1">
    <location>
        <begin position="1"/>
        <end position="16"/>
    </location>
</feature>
<name>A0A6A6VYQ5_9PEZI</name>
<evidence type="ECO:0000256" key="1">
    <source>
        <dbReference type="SAM" id="SignalP"/>
    </source>
</evidence>
<evidence type="ECO:0000313" key="3">
    <source>
        <dbReference type="Proteomes" id="UP000799437"/>
    </source>
</evidence>
<dbReference type="GeneID" id="54489522"/>
<protein>
    <submittedName>
        <fullName evidence="2">Uncharacterized protein</fullName>
    </submittedName>
</protein>
<keyword evidence="3" id="KW-1185">Reference proteome</keyword>
<dbReference type="AlphaFoldDB" id="A0A6A6VYQ5"/>
<dbReference type="EMBL" id="ML996579">
    <property type="protein sequence ID" value="KAF2754874.1"/>
    <property type="molecule type" value="Genomic_DNA"/>
</dbReference>
<dbReference type="Gene3D" id="3.40.390.10">
    <property type="entry name" value="Collagenase (Catalytic Domain)"/>
    <property type="match status" value="1"/>
</dbReference>
<feature type="chain" id="PRO_5025619003" evidence="1">
    <location>
        <begin position="17"/>
        <end position="317"/>
    </location>
</feature>
<keyword evidence="1" id="KW-0732">Signal</keyword>
<dbReference type="InterPro" id="IPR024079">
    <property type="entry name" value="MetalloPept_cat_dom_sf"/>
</dbReference>